<evidence type="ECO:0000313" key="5">
    <source>
        <dbReference type="Proteomes" id="UP000602745"/>
    </source>
</evidence>
<dbReference type="InterPro" id="IPR005631">
    <property type="entry name" value="SDH"/>
</dbReference>
<accession>A0A8J3DVK0</accession>
<evidence type="ECO:0000313" key="4">
    <source>
        <dbReference type="EMBL" id="GGE45015.1"/>
    </source>
</evidence>
<evidence type="ECO:0000256" key="2">
    <source>
        <dbReference type="ARBA" id="ARBA00019418"/>
    </source>
</evidence>
<reference evidence="4" key="1">
    <citation type="journal article" date="2014" name="Int. J. Syst. Evol. Microbiol.">
        <title>Complete genome sequence of Corynebacterium casei LMG S-19264T (=DSM 44701T), isolated from a smear-ripened cheese.</title>
        <authorList>
            <consortium name="US DOE Joint Genome Institute (JGI-PGF)"/>
            <person name="Walter F."/>
            <person name="Albersmeier A."/>
            <person name="Kalinowski J."/>
            <person name="Ruckert C."/>
        </authorList>
    </citation>
    <scope>NUCLEOTIDE SEQUENCE</scope>
    <source>
        <strain evidence="4">CCM 7684</strain>
    </source>
</reference>
<keyword evidence="3" id="KW-0143">Chaperone</keyword>
<dbReference type="Pfam" id="PF03937">
    <property type="entry name" value="Sdh5"/>
    <property type="match status" value="1"/>
</dbReference>
<comment type="similarity">
    <text evidence="1">Belongs to the SdhE FAD assembly factor family.</text>
</comment>
<evidence type="ECO:0000256" key="1">
    <source>
        <dbReference type="ARBA" id="ARBA00008571"/>
    </source>
</evidence>
<name>A0A8J3DVK0_9RHOB</name>
<keyword evidence="5" id="KW-1185">Reference proteome</keyword>
<organism evidence="4 5">
    <name type="scientific">Agaricicola taiwanensis</name>
    <dbReference type="NCBI Taxonomy" id="591372"/>
    <lineage>
        <taxon>Bacteria</taxon>
        <taxon>Pseudomonadati</taxon>
        <taxon>Pseudomonadota</taxon>
        <taxon>Alphaproteobacteria</taxon>
        <taxon>Rhodobacterales</taxon>
        <taxon>Paracoccaceae</taxon>
        <taxon>Agaricicola</taxon>
    </lineage>
</organism>
<comment type="caution">
    <text evidence="4">The sequence shown here is derived from an EMBL/GenBank/DDBJ whole genome shotgun (WGS) entry which is preliminary data.</text>
</comment>
<sequence length="99" mass="11429">MTGTSRSSEGLDPARRRILYRAWHRGTREMDLVMGRFVDAELDNLTDEDVADMERMIDAQDHDLYEWILGKTAVPADHDTPVFRRLRAFYAGFKPDAKA</sequence>
<proteinExistence type="inferred from homology"/>
<dbReference type="Gene3D" id="1.10.150.250">
    <property type="entry name" value="Flavinator of succinate dehydrogenase"/>
    <property type="match status" value="1"/>
</dbReference>
<dbReference type="SUPFAM" id="SSF109910">
    <property type="entry name" value="YgfY-like"/>
    <property type="match status" value="1"/>
</dbReference>
<evidence type="ECO:0000256" key="3">
    <source>
        <dbReference type="ARBA" id="ARBA00023186"/>
    </source>
</evidence>
<dbReference type="GO" id="GO:0006099">
    <property type="term" value="P:tricarboxylic acid cycle"/>
    <property type="evidence" value="ECO:0007669"/>
    <property type="project" value="TreeGrafter"/>
</dbReference>
<dbReference type="RefSeq" id="WP_188409841.1">
    <property type="nucleotide sequence ID" value="NZ_BMCP01000002.1"/>
</dbReference>
<gene>
    <name evidence="4" type="ORF">GCM10007276_22710</name>
</gene>
<dbReference type="PANTHER" id="PTHR12469:SF2">
    <property type="entry name" value="SUCCINATE DEHYDROGENASE ASSEMBLY FACTOR 2, MITOCHONDRIAL"/>
    <property type="match status" value="1"/>
</dbReference>
<protein>
    <recommendedName>
        <fullName evidence="2">FAD assembly factor SdhE</fullName>
    </recommendedName>
</protein>
<dbReference type="Proteomes" id="UP000602745">
    <property type="component" value="Unassembled WGS sequence"/>
</dbReference>
<dbReference type="InterPro" id="IPR036714">
    <property type="entry name" value="SDH_sf"/>
</dbReference>
<dbReference type="AlphaFoldDB" id="A0A8J3DVK0"/>
<dbReference type="EMBL" id="BMCP01000002">
    <property type="protein sequence ID" value="GGE45015.1"/>
    <property type="molecule type" value="Genomic_DNA"/>
</dbReference>
<reference evidence="4" key="2">
    <citation type="submission" date="2020-09" db="EMBL/GenBank/DDBJ databases">
        <authorList>
            <person name="Sun Q."/>
            <person name="Sedlacek I."/>
        </authorList>
    </citation>
    <scope>NUCLEOTIDE SEQUENCE</scope>
    <source>
        <strain evidence="4">CCM 7684</strain>
    </source>
</reference>
<dbReference type="PANTHER" id="PTHR12469">
    <property type="entry name" value="PROTEIN EMI5 HOMOLOG, MITOCHONDRIAL"/>
    <property type="match status" value="1"/>
</dbReference>